<dbReference type="Proteomes" id="UP000006329">
    <property type="component" value="Unassembled WGS sequence"/>
</dbReference>
<organism evidence="1 2">
    <name type="scientific">Leptospira santarosai str. MOR084</name>
    <dbReference type="NCBI Taxonomy" id="1049984"/>
    <lineage>
        <taxon>Bacteria</taxon>
        <taxon>Pseudomonadati</taxon>
        <taxon>Spirochaetota</taxon>
        <taxon>Spirochaetia</taxon>
        <taxon>Leptospirales</taxon>
        <taxon>Leptospiraceae</taxon>
        <taxon>Leptospira</taxon>
    </lineage>
</organism>
<dbReference type="RefSeq" id="WP_004484863.1">
    <property type="nucleotide sequence ID" value="NZ_AHON02000051.1"/>
</dbReference>
<sequence>MDFIKMIKAMVFIFYLTFGLLLLSCREISSDAELLKEFRLDTYDIRFLQNETNEHDRSGRYYESSFSIYPHESNIFKETNVQEVLREFEGCRNLFRVNYFIEDGFDDDNAKFYIYEEEKGFLYVDERKCKEPITDSGNLDDKHYELINYENYELIKKRGIRETWRYRHIKGKWFLYYREFYQAYTPLTLKKRNSGKSKRKIGKS</sequence>
<comment type="caution">
    <text evidence="1">The sequence shown here is derived from an EMBL/GenBank/DDBJ whole genome shotgun (WGS) entry which is preliminary data.</text>
</comment>
<evidence type="ECO:0000313" key="1">
    <source>
        <dbReference type="EMBL" id="EKO33307.1"/>
    </source>
</evidence>
<proteinExistence type="predicted"/>
<dbReference type="AlphaFoldDB" id="A0A0E2BPJ2"/>
<keyword evidence="1" id="KW-0449">Lipoprotein</keyword>
<reference evidence="1" key="1">
    <citation type="submission" date="2012-10" db="EMBL/GenBank/DDBJ databases">
        <authorList>
            <person name="Harkins D.M."/>
            <person name="Durkin A.S."/>
            <person name="Brinkac L.M."/>
            <person name="Haft D.H."/>
            <person name="Selengut J.D."/>
            <person name="Sanka R."/>
            <person name="DePew J."/>
            <person name="Purushe J."/>
            <person name="Matthias M.A."/>
            <person name="Vinetz J.M."/>
            <person name="Sutton G.G."/>
            <person name="Nierman W.C."/>
            <person name="Fouts D.E."/>
        </authorList>
    </citation>
    <scope>NUCLEOTIDE SEQUENCE [LARGE SCALE GENOMIC DNA]</scope>
    <source>
        <strain evidence="1">MOR084</strain>
    </source>
</reference>
<dbReference type="EMBL" id="AHON02000051">
    <property type="protein sequence ID" value="EKO33307.1"/>
    <property type="molecule type" value="Genomic_DNA"/>
</dbReference>
<gene>
    <name evidence="1" type="ORF">LEP1GSC179_2576</name>
</gene>
<keyword evidence="2" id="KW-1185">Reference proteome</keyword>
<name>A0A0E2BPJ2_9LEPT</name>
<dbReference type="PROSITE" id="PS51257">
    <property type="entry name" value="PROKAR_LIPOPROTEIN"/>
    <property type="match status" value="1"/>
</dbReference>
<accession>A0A0E2BPJ2</accession>
<protein>
    <submittedName>
        <fullName evidence="1">Lipoprotein</fullName>
    </submittedName>
</protein>
<evidence type="ECO:0000313" key="2">
    <source>
        <dbReference type="Proteomes" id="UP000006329"/>
    </source>
</evidence>